<sequence length="279" mass="33082">MNRASHNQMKKLLELMSEDGILQNGKLVYLPQSNKNIFWRRITMQLNAVEGGVYKNMWKWSKVWADWKNKTKKKADKLAKMGFDFSEPKYPLTNLEYRLLKLIGYPLATKSEQKSESTDNAVNTSAAYFILEHQSDLEDGDAPLNHLEDSKYNEESSDFRLPENNQESEIFMEFDENPVYTKNSREKHCKRKRIDKSLEDLSMDNIDNLDKYKLKIRLSIEKERLRQKREELRLRAIELKIKGDEIRLKEAEMNKINFLTNVEEEKLKCFREIASMLKE</sequence>
<keyword evidence="9" id="KW-1185">Reference proteome</keyword>
<comment type="function">
    <text evidence="5">Involved in transvection phenomena (= synapsis-dependent gene expression), where the synaptic pairing of chromosomes carrying genes with which zeste interacts influences the expression of these genes. Zeste binds to DNA and stimulates transcription from a nearby promoter.</text>
</comment>
<evidence type="ECO:0000256" key="5">
    <source>
        <dbReference type="ARBA" id="ARBA00025466"/>
    </source>
</evidence>
<evidence type="ECO:0000313" key="8">
    <source>
        <dbReference type="EMBL" id="GBP22225.1"/>
    </source>
</evidence>
<proteinExistence type="predicted"/>
<evidence type="ECO:0000313" key="9">
    <source>
        <dbReference type="Proteomes" id="UP000299102"/>
    </source>
</evidence>
<gene>
    <name evidence="8" type="ORF">EVAR_22511_1</name>
</gene>
<dbReference type="EMBL" id="BGZK01000138">
    <property type="protein sequence ID" value="GBP22225.1"/>
    <property type="molecule type" value="Genomic_DNA"/>
</dbReference>
<dbReference type="Pfam" id="PF13873">
    <property type="entry name" value="Myb_DNA-bind_5"/>
    <property type="match status" value="1"/>
</dbReference>
<evidence type="ECO:0000256" key="6">
    <source>
        <dbReference type="SAM" id="Coils"/>
    </source>
</evidence>
<dbReference type="Proteomes" id="UP000299102">
    <property type="component" value="Unassembled WGS sequence"/>
</dbReference>
<feature type="coiled-coil region" evidence="6">
    <location>
        <begin position="215"/>
        <end position="254"/>
    </location>
</feature>
<feature type="domain" description="Myb/SANT-like DNA-binding" evidence="7">
    <location>
        <begin position="3"/>
        <end position="75"/>
    </location>
</feature>
<keyword evidence="3" id="KW-0805">Transcription regulation</keyword>
<keyword evidence="6" id="KW-0175">Coiled coil</keyword>
<comment type="subunit">
    <text evidence="1">Self-associates forming complexes of several hundred monomers.</text>
</comment>
<evidence type="ECO:0000259" key="7">
    <source>
        <dbReference type="Pfam" id="PF13873"/>
    </source>
</evidence>
<evidence type="ECO:0000256" key="4">
    <source>
        <dbReference type="ARBA" id="ARBA00023163"/>
    </source>
</evidence>
<protein>
    <recommendedName>
        <fullName evidence="2">Regulatory protein zeste</fullName>
    </recommendedName>
</protein>
<reference evidence="8 9" key="1">
    <citation type="journal article" date="2019" name="Commun. Biol.">
        <title>The bagworm genome reveals a unique fibroin gene that provides high tensile strength.</title>
        <authorList>
            <person name="Kono N."/>
            <person name="Nakamura H."/>
            <person name="Ohtoshi R."/>
            <person name="Tomita M."/>
            <person name="Numata K."/>
            <person name="Arakawa K."/>
        </authorList>
    </citation>
    <scope>NUCLEOTIDE SEQUENCE [LARGE SCALE GENOMIC DNA]</scope>
</reference>
<keyword evidence="4" id="KW-0804">Transcription</keyword>
<comment type="caution">
    <text evidence="8">The sequence shown here is derived from an EMBL/GenBank/DDBJ whole genome shotgun (WGS) entry which is preliminary data.</text>
</comment>
<evidence type="ECO:0000256" key="1">
    <source>
        <dbReference type="ARBA" id="ARBA00011764"/>
    </source>
</evidence>
<dbReference type="OrthoDB" id="7480402at2759"/>
<name>A0A4C1U779_EUMVA</name>
<evidence type="ECO:0000256" key="2">
    <source>
        <dbReference type="ARBA" id="ARBA00016807"/>
    </source>
</evidence>
<dbReference type="InterPro" id="IPR028002">
    <property type="entry name" value="Myb_DNA-bind_5"/>
</dbReference>
<accession>A0A4C1U779</accession>
<dbReference type="AlphaFoldDB" id="A0A4C1U779"/>
<organism evidence="8 9">
    <name type="scientific">Eumeta variegata</name>
    <name type="common">Bagworm moth</name>
    <name type="synonym">Eumeta japonica</name>
    <dbReference type="NCBI Taxonomy" id="151549"/>
    <lineage>
        <taxon>Eukaryota</taxon>
        <taxon>Metazoa</taxon>
        <taxon>Ecdysozoa</taxon>
        <taxon>Arthropoda</taxon>
        <taxon>Hexapoda</taxon>
        <taxon>Insecta</taxon>
        <taxon>Pterygota</taxon>
        <taxon>Neoptera</taxon>
        <taxon>Endopterygota</taxon>
        <taxon>Lepidoptera</taxon>
        <taxon>Glossata</taxon>
        <taxon>Ditrysia</taxon>
        <taxon>Tineoidea</taxon>
        <taxon>Psychidae</taxon>
        <taxon>Oiketicinae</taxon>
        <taxon>Eumeta</taxon>
    </lineage>
</organism>
<evidence type="ECO:0000256" key="3">
    <source>
        <dbReference type="ARBA" id="ARBA00023015"/>
    </source>
</evidence>